<dbReference type="AlphaFoldDB" id="A0A0K2TZR7"/>
<feature type="compositionally biased region" description="Basic and acidic residues" evidence="1">
    <location>
        <begin position="35"/>
        <end position="44"/>
    </location>
</feature>
<name>A0A0K2TZR7_LEPSM</name>
<accession>A0A0K2TZR7</accession>
<proteinExistence type="predicted"/>
<organism evidence="2">
    <name type="scientific">Lepeophtheirus salmonis</name>
    <name type="common">Salmon louse</name>
    <name type="synonym">Caligus salmonis</name>
    <dbReference type="NCBI Taxonomy" id="72036"/>
    <lineage>
        <taxon>Eukaryota</taxon>
        <taxon>Metazoa</taxon>
        <taxon>Ecdysozoa</taxon>
        <taxon>Arthropoda</taxon>
        <taxon>Crustacea</taxon>
        <taxon>Multicrustacea</taxon>
        <taxon>Hexanauplia</taxon>
        <taxon>Copepoda</taxon>
        <taxon>Siphonostomatoida</taxon>
        <taxon>Caligidae</taxon>
        <taxon>Lepeophtheirus</taxon>
    </lineage>
</organism>
<evidence type="ECO:0000256" key="1">
    <source>
        <dbReference type="SAM" id="MobiDB-lite"/>
    </source>
</evidence>
<evidence type="ECO:0000313" key="2">
    <source>
        <dbReference type="EMBL" id="CDW31514.1"/>
    </source>
</evidence>
<protein>
    <submittedName>
        <fullName evidence="2">Uncharacterized protein</fullName>
    </submittedName>
</protein>
<dbReference type="EMBL" id="HACA01014153">
    <property type="protein sequence ID" value="CDW31514.1"/>
    <property type="molecule type" value="Transcribed_RNA"/>
</dbReference>
<reference evidence="2" key="1">
    <citation type="submission" date="2014-05" db="EMBL/GenBank/DDBJ databases">
        <authorList>
            <person name="Chronopoulou M."/>
        </authorList>
    </citation>
    <scope>NUCLEOTIDE SEQUENCE</scope>
    <source>
        <tissue evidence="2">Whole organism</tissue>
    </source>
</reference>
<feature type="non-terminal residue" evidence="2">
    <location>
        <position position="120"/>
    </location>
</feature>
<feature type="compositionally biased region" description="Polar residues" evidence="1">
    <location>
        <begin position="1"/>
        <end position="19"/>
    </location>
</feature>
<feature type="region of interest" description="Disordered" evidence="1">
    <location>
        <begin position="1"/>
        <end position="45"/>
    </location>
</feature>
<sequence length="120" mass="13572">MSQGSVSSPNSPQITTSKPYSPKLKTPKSNGNIAIKKESNDKKMNRMVRTPLQQQLTMGKHFIWYGTSPRPDLIFYDTDTDTDSEATPTQVGRKLSLKRGGEMLDRIQEEELVPYLLDQL</sequence>